<dbReference type="Pfam" id="PF01195">
    <property type="entry name" value="Pept_tRNA_hydro"/>
    <property type="match status" value="1"/>
</dbReference>
<feature type="binding site" evidence="8">
    <location>
        <position position="107"/>
    </location>
    <ligand>
        <name>tRNA</name>
        <dbReference type="ChEBI" id="CHEBI:17843"/>
    </ligand>
</feature>
<evidence type="ECO:0000256" key="3">
    <source>
        <dbReference type="ARBA" id="ARBA00022801"/>
    </source>
</evidence>
<comment type="catalytic activity">
    <reaction evidence="6 8 9">
        <text>an N-acyl-L-alpha-aminoacyl-tRNA + H2O = an N-acyl-L-amino acid + a tRNA + H(+)</text>
        <dbReference type="Rhea" id="RHEA:54448"/>
        <dbReference type="Rhea" id="RHEA-COMP:10123"/>
        <dbReference type="Rhea" id="RHEA-COMP:13883"/>
        <dbReference type="ChEBI" id="CHEBI:15377"/>
        <dbReference type="ChEBI" id="CHEBI:15378"/>
        <dbReference type="ChEBI" id="CHEBI:59874"/>
        <dbReference type="ChEBI" id="CHEBI:78442"/>
        <dbReference type="ChEBI" id="CHEBI:138191"/>
        <dbReference type="EC" id="3.1.1.29"/>
    </reaction>
</comment>
<feature type="active site" description="Proton acceptor" evidence="8">
    <location>
        <position position="19"/>
    </location>
</feature>
<keyword evidence="3 8" id="KW-0378">Hydrolase</keyword>
<dbReference type="CDD" id="cd00462">
    <property type="entry name" value="PTH"/>
    <property type="match status" value="1"/>
</dbReference>
<evidence type="ECO:0000256" key="4">
    <source>
        <dbReference type="ARBA" id="ARBA00022884"/>
    </source>
</evidence>
<dbReference type="NCBIfam" id="TIGR00447">
    <property type="entry name" value="pth"/>
    <property type="match status" value="1"/>
</dbReference>
<evidence type="ECO:0000256" key="9">
    <source>
        <dbReference type="RuleBase" id="RU000673"/>
    </source>
</evidence>
<feature type="site" description="Discriminates between blocked and unblocked aminoacyl-tRNA" evidence="8">
    <location>
        <position position="9"/>
    </location>
</feature>
<dbReference type="HAMAP" id="MF_00083">
    <property type="entry name" value="Pept_tRNA_hydro_bact"/>
    <property type="match status" value="1"/>
</dbReference>
<evidence type="ECO:0000256" key="2">
    <source>
        <dbReference type="ARBA" id="ARBA00022555"/>
    </source>
</evidence>
<dbReference type="EMBL" id="PXYW01000095">
    <property type="protein sequence ID" value="PSR28733.1"/>
    <property type="molecule type" value="Genomic_DNA"/>
</dbReference>
<keyword evidence="2 8" id="KW-0820">tRNA-binding</keyword>
<dbReference type="PROSITE" id="PS01196">
    <property type="entry name" value="PEPT_TRNA_HYDROL_2"/>
    <property type="match status" value="1"/>
</dbReference>
<evidence type="ECO:0000256" key="6">
    <source>
        <dbReference type="ARBA" id="ARBA00048707"/>
    </source>
</evidence>
<evidence type="ECO:0000256" key="5">
    <source>
        <dbReference type="ARBA" id="ARBA00038063"/>
    </source>
</evidence>
<dbReference type="GO" id="GO:0000049">
    <property type="term" value="F:tRNA binding"/>
    <property type="evidence" value="ECO:0007669"/>
    <property type="project" value="UniProtKB-UniRule"/>
</dbReference>
<keyword evidence="4 8" id="KW-0694">RNA-binding</keyword>
<comment type="function">
    <text evidence="8">Hydrolyzes ribosome-free peptidyl-tRNAs (with 1 or more amino acids incorporated), which drop off the ribosome during protein synthesis, or as a result of ribosome stalling.</text>
</comment>
<dbReference type="GO" id="GO:0072344">
    <property type="term" value="P:rescue of stalled ribosome"/>
    <property type="evidence" value="ECO:0007669"/>
    <property type="project" value="UniProtKB-UniRule"/>
</dbReference>
<sequence length="181" mass="20585">MKLIVGLGNPGLDYAKTRHNVGFMTVDRLAEDGGVGWSKTRYGLVCRYQDRFLLKPLTYMNRSGDAVAAMMQWHRWNTDQVMVVADDLDLPLGRIRIRTSGSSGGHNGLKSIIERLGTEEFLRLKIGIGRPPQDFRVIDWVLQRFAKDEWPVLEDALKRAQQALEVTMTEGVEPAMNRFNH</sequence>
<dbReference type="InterPro" id="IPR018171">
    <property type="entry name" value="Pept_tRNA_hydro_CS"/>
</dbReference>
<comment type="caution">
    <text evidence="11">The sequence shown here is derived from an EMBL/GenBank/DDBJ whole genome shotgun (WGS) entry which is preliminary data.</text>
</comment>
<reference evidence="11 12" key="1">
    <citation type="journal article" date="2014" name="BMC Genomics">
        <title>Comparison of environmental and isolate Sulfobacillus genomes reveals diverse carbon, sulfur, nitrogen, and hydrogen metabolisms.</title>
        <authorList>
            <person name="Justice N.B."/>
            <person name="Norman A."/>
            <person name="Brown C.T."/>
            <person name="Singh A."/>
            <person name="Thomas B.C."/>
            <person name="Banfield J.F."/>
        </authorList>
    </citation>
    <scope>NUCLEOTIDE SEQUENCE [LARGE SCALE GENOMIC DNA]</scope>
    <source>
        <strain evidence="11">AMDSBA4</strain>
    </source>
</reference>
<keyword evidence="8" id="KW-0963">Cytoplasm</keyword>
<comment type="subunit">
    <text evidence="8">Monomer.</text>
</comment>
<feature type="binding site" evidence="8">
    <location>
        <position position="61"/>
    </location>
    <ligand>
        <name>tRNA</name>
        <dbReference type="ChEBI" id="CHEBI:17843"/>
    </ligand>
</feature>
<dbReference type="InterPro" id="IPR036416">
    <property type="entry name" value="Pept_tRNA_hydro_sf"/>
</dbReference>
<organism evidence="11 12">
    <name type="scientific">Sulfobacillus benefaciens</name>
    <dbReference type="NCBI Taxonomy" id="453960"/>
    <lineage>
        <taxon>Bacteria</taxon>
        <taxon>Bacillati</taxon>
        <taxon>Bacillota</taxon>
        <taxon>Clostridia</taxon>
        <taxon>Eubacteriales</taxon>
        <taxon>Clostridiales Family XVII. Incertae Sedis</taxon>
        <taxon>Sulfobacillus</taxon>
    </lineage>
</organism>
<dbReference type="PROSITE" id="PS01195">
    <property type="entry name" value="PEPT_TRNA_HYDROL_1"/>
    <property type="match status" value="1"/>
</dbReference>
<protein>
    <recommendedName>
        <fullName evidence="7 8">Peptidyl-tRNA hydrolase</fullName>
        <shortName evidence="8">Pth</shortName>
        <ecNumber evidence="1 8">3.1.1.29</ecNumber>
    </recommendedName>
</protein>
<dbReference type="AlphaFoldDB" id="A0A2T2X2K0"/>
<comment type="similarity">
    <text evidence="5 8 10">Belongs to the PTH family.</text>
</comment>
<evidence type="ECO:0000256" key="1">
    <source>
        <dbReference type="ARBA" id="ARBA00013260"/>
    </source>
</evidence>
<dbReference type="EC" id="3.1.1.29" evidence="1 8"/>
<evidence type="ECO:0000256" key="10">
    <source>
        <dbReference type="RuleBase" id="RU004320"/>
    </source>
</evidence>
<dbReference type="SUPFAM" id="SSF53178">
    <property type="entry name" value="Peptidyl-tRNA hydrolase-like"/>
    <property type="match status" value="1"/>
</dbReference>
<feature type="site" description="Stabilizes the basic form of H active site to accept a proton" evidence="8">
    <location>
        <position position="86"/>
    </location>
</feature>
<comment type="function">
    <text evidence="8">Catalyzes the release of premature peptidyl moieties from peptidyl-tRNA molecules trapped in stalled 50S ribosomal subunits, and thus maintains levels of free tRNAs and 50S ribosomes.</text>
</comment>
<accession>A0A2T2X2K0</accession>
<dbReference type="Proteomes" id="UP000242972">
    <property type="component" value="Unassembled WGS sequence"/>
</dbReference>
<evidence type="ECO:0000313" key="12">
    <source>
        <dbReference type="Proteomes" id="UP000242972"/>
    </source>
</evidence>
<dbReference type="Gene3D" id="3.40.50.1470">
    <property type="entry name" value="Peptidyl-tRNA hydrolase"/>
    <property type="match status" value="1"/>
</dbReference>
<dbReference type="FunFam" id="3.40.50.1470:FF:000001">
    <property type="entry name" value="Peptidyl-tRNA hydrolase"/>
    <property type="match status" value="1"/>
</dbReference>
<dbReference type="InterPro" id="IPR001328">
    <property type="entry name" value="Pept_tRNA_hydro"/>
</dbReference>
<gene>
    <name evidence="8" type="primary">pth</name>
    <name evidence="11" type="ORF">C7B46_18925</name>
</gene>
<name>A0A2T2X2K0_9FIRM</name>
<evidence type="ECO:0000313" key="11">
    <source>
        <dbReference type="EMBL" id="PSR28733.1"/>
    </source>
</evidence>
<feature type="binding site" evidence="8">
    <location>
        <position position="14"/>
    </location>
    <ligand>
        <name>tRNA</name>
        <dbReference type="ChEBI" id="CHEBI:17843"/>
    </ligand>
</feature>
<evidence type="ECO:0000256" key="7">
    <source>
        <dbReference type="ARBA" id="ARBA00050038"/>
    </source>
</evidence>
<comment type="subcellular location">
    <subcellularLocation>
        <location evidence="8">Cytoplasm</location>
    </subcellularLocation>
</comment>
<feature type="binding site" evidence="8">
    <location>
        <position position="59"/>
    </location>
    <ligand>
        <name>tRNA</name>
        <dbReference type="ChEBI" id="CHEBI:17843"/>
    </ligand>
</feature>
<dbReference type="GO" id="GO:0006515">
    <property type="term" value="P:protein quality control for misfolded or incompletely synthesized proteins"/>
    <property type="evidence" value="ECO:0007669"/>
    <property type="project" value="UniProtKB-UniRule"/>
</dbReference>
<dbReference type="PANTHER" id="PTHR17224">
    <property type="entry name" value="PEPTIDYL-TRNA HYDROLASE"/>
    <property type="match status" value="1"/>
</dbReference>
<dbReference type="GO" id="GO:0005737">
    <property type="term" value="C:cytoplasm"/>
    <property type="evidence" value="ECO:0007669"/>
    <property type="project" value="UniProtKB-SubCell"/>
</dbReference>
<dbReference type="PANTHER" id="PTHR17224:SF1">
    <property type="entry name" value="PEPTIDYL-TRNA HYDROLASE"/>
    <property type="match status" value="1"/>
</dbReference>
<evidence type="ECO:0000256" key="8">
    <source>
        <dbReference type="HAMAP-Rule" id="MF_00083"/>
    </source>
</evidence>
<proteinExistence type="inferred from homology"/>
<dbReference type="GO" id="GO:0004045">
    <property type="term" value="F:peptidyl-tRNA hydrolase activity"/>
    <property type="evidence" value="ECO:0007669"/>
    <property type="project" value="UniProtKB-UniRule"/>
</dbReference>